<dbReference type="PANTHER" id="PTHR34980">
    <property type="entry name" value="INNER MEMBRANE PROTEIN-RELATED-RELATED"/>
    <property type="match status" value="1"/>
</dbReference>
<evidence type="ECO:0000256" key="1">
    <source>
        <dbReference type="SAM" id="Phobius"/>
    </source>
</evidence>
<gene>
    <name evidence="2" type="ORF">RDV51_00680</name>
</gene>
<dbReference type="RefSeq" id="WP_004694107.1">
    <property type="nucleotide sequence ID" value="NZ_CAUORF010000039.1"/>
</dbReference>
<feature type="transmembrane region" description="Helical" evidence="1">
    <location>
        <begin position="62"/>
        <end position="83"/>
    </location>
</feature>
<feature type="transmembrane region" description="Helical" evidence="1">
    <location>
        <begin position="156"/>
        <end position="175"/>
    </location>
</feature>
<dbReference type="AlphaFoldDB" id="A0AB38YPN5"/>
<dbReference type="PANTHER" id="PTHR34980:SF2">
    <property type="entry name" value="INNER MEMBRANE PROTEIN YHAH-RELATED"/>
    <property type="match status" value="1"/>
</dbReference>
<keyword evidence="1" id="KW-1133">Transmembrane helix</keyword>
<dbReference type="Proteomes" id="UP001228955">
    <property type="component" value="Chromosome"/>
</dbReference>
<organism evidence="2 3">
    <name type="scientific">Veillonella parvula</name>
    <name type="common">Staphylococcus parvulus</name>
    <dbReference type="NCBI Taxonomy" id="29466"/>
    <lineage>
        <taxon>Bacteria</taxon>
        <taxon>Bacillati</taxon>
        <taxon>Bacillota</taxon>
        <taxon>Negativicutes</taxon>
        <taxon>Veillonellales</taxon>
        <taxon>Veillonellaceae</taxon>
        <taxon>Veillonella</taxon>
    </lineage>
</organism>
<name>A0AB38YPN5_VEIPA</name>
<dbReference type="InterPro" id="IPR008523">
    <property type="entry name" value="DUF805"/>
</dbReference>
<reference evidence="2" key="1">
    <citation type="submission" date="2023-08" db="EMBL/GenBank/DDBJ databases">
        <title>Veillonella_parvula_DSM 2007_complete_genome_hifiasm_Zymo_Research_D6332.</title>
        <authorList>
            <person name="Damerum A."/>
        </authorList>
    </citation>
    <scope>NUCLEOTIDE SEQUENCE</scope>
    <source>
        <strain evidence="2">DSM 2007</strain>
    </source>
</reference>
<feature type="transmembrane region" description="Helical" evidence="1">
    <location>
        <begin position="35"/>
        <end position="56"/>
    </location>
</feature>
<sequence length="177" mass="19392">MSDLVTKKLGYKDNFKFVIMENYTNFKGRASRGEYWRFTALYICLSTIIQVLSALLSDTFLGIVFSLLSLAISFGLLLPSIAVSVRRLHDIGKSGWMLLVSLIPLVGWFYVVYLLAKSGDEDVNEYGPVVGYETVTAEMASETGLEPTPTSSMDKAVAIITVVIYVVGIAIVAATTK</sequence>
<evidence type="ECO:0000313" key="3">
    <source>
        <dbReference type="Proteomes" id="UP001228955"/>
    </source>
</evidence>
<dbReference type="EMBL" id="CP133463">
    <property type="protein sequence ID" value="WMS19886.1"/>
    <property type="molecule type" value="Genomic_DNA"/>
</dbReference>
<proteinExistence type="predicted"/>
<protein>
    <submittedName>
        <fullName evidence="2">DUF805 domain-containing protein</fullName>
    </submittedName>
</protein>
<keyword evidence="1" id="KW-0812">Transmembrane</keyword>
<keyword evidence="1" id="KW-0472">Membrane</keyword>
<dbReference type="GO" id="GO:0005886">
    <property type="term" value="C:plasma membrane"/>
    <property type="evidence" value="ECO:0007669"/>
    <property type="project" value="TreeGrafter"/>
</dbReference>
<accession>A0AB38YPN5</accession>
<feature type="transmembrane region" description="Helical" evidence="1">
    <location>
        <begin position="95"/>
        <end position="116"/>
    </location>
</feature>
<dbReference type="Pfam" id="PF05656">
    <property type="entry name" value="DUF805"/>
    <property type="match status" value="1"/>
</dbReference>
<evidence type="ECO:0000313" key="2">
    <source>
        <dbReference type="EMBL" id="WMS19886.1"/>
    </source>
</evidence>